<dbReference type="PROSITE" id="PS51257">
    <property type="entry name" value="PROKAR_LIPOPROTEIN"/>
    <property type="match status" value="1"/>
</dbReference>
<proteinExistence type="predicted"/>
<sequence length="88" mass="8951">MQKPTPPVRVRHLVVGLVAFGSIVTGCGSSDSPDEDNPSSSTTVVGSVVTSGDQAVDEVESDLASLDADLQVIDDALAELDALDTVAP</sequence>
<dbReference type="AlphaFoldDB" id="A0A6J6GG11"/>
<protein>
    <submittedName>
        <fullName evidence="1">Unannotated protein</fullName>
    </submittedName>
</protein>
<name>A0A6J6GG11_9ZZZZ</name>
<gene>
    <name evidence="1" type="ORF">UFOPK1722_01881</name>
</gene>
<dbReference type="EMBL" id="CAEZTS010000231">
    <property type="protein sequence ID" value="CAB4595718.1"/>
    <property type="molecule type" value="Genomic_DNA"/>
</dbReference>
<accession>A0A6J6GG11</accession>
<organism evidence="1">
    <name type="scientific">freshwater metagenome</name>
    <dbReference type="NCBI Taxonomy" id="449393"/>
    <lineage>
        <taxon>unclassified sequences</taxon>
        <taxon>metagenomes</taxon>
        <taxon>ecological metagenomes</taxon>
    </lineage>
</organism>
<evidence type="ECO:0000313" key="1">
    <source>
        <dbReference type="EMBL" id="CAB4595718.1"/>
    </source>
</evidence>
<reference evidence="1" key="1">
    <citation type="submission" date="2020-05" db="EMBL/GenBank/DDBJ databases">
        <authorList>
            <person name="Chiriac C."/>
            <person name="Salcher M."/>
            <person name="Ghai R."/>
            <person name="Kavagutti S V."/>
        </authorList>
    </citation>
    <scope>NUCLEOTIDE SEQUENCE</scope>
</reference>